<keyword evidence="3" id="KW-1185">Reference proteome</keyword>
<keyword evidence="2" id="KW-0560">Oxidoreductase</keyword>
<dbReference type="GO" id="GO:0051213">
    <property type="term" value="F:dioxygenase activity"/>
    <property type="evidence" value="ECO:0007669"/>
    <property type="project" value="UniProtKB-KW"/>
</dbReference>
<evidence type="ECO:0000256" key="1">
    <source>
        <dbReference type="ARBA" id="ARBA00001954"/>
    </source>
</evidence>
<dbReference type="SUPFAM" id="SSF51197">
    <property type="entry name" value="Clavaminate synthase-like"/>
    <property type="match status" value="1"/>
</dbReference>
<dbReference type="InterPro" id="IPR008775">
    <property type="entry name" value="Phytyl_CoA_dOase-like"/>
</dbReference>
<keyword evidence="2" id="KW-0223">Dioxygenase</keyword>
<dbReference type="PANTHER" id="PTHR20883">
    <property type="entry name" value="PHYTANOYL-COA DIOXYGENASE DOMAIN CONTAINING 1"/>
    <property type="match status" value="1"/>
</dbReference>
<dbReference type="RefSeq" id="WP_369327452.1">
    <property type="nucleotide sequence ID" value="NZ_JAULBC010000001.1"/>
</dbReference>
<name>A0ABV3Z881_9BACT</name>
<dbReference type="Pfam" id="PF05721">
    <property type="entry name" value="PhyH"/>
    <property type="match status" value="1"/>
</dbReference>
<gene>
    <name evidence="2" type="ORF">QTN47_01075</name>
</gene>
<dbReference type="PANTHER" id="PTHR20883:SF48">
    <property type="entry name" value="ECTOINE DIOXYGENASE"/>
    <property type="match status" value="1"/>
</dbReference>
<reference evidence="2 3" key="1">
    <citation type="submission" date="2023-07" db="EMBL/GenBank/DDBJ databases">
        <authorList>
            <person name="Lian W.-H."/>
        </authorList>
    </citation>
    <scope>NUCLEOTIDE SEQUENCE [LARGE SCALE GENOMIC DNA]</scope>
    <source>
        <strain evidence="2 3">SYSU DXS3180</strain>
    </source>
</reference>
<dbReference type="EMBL" id="JAULBC010000001">
    <property type="protein sequence ID" value="MEX6686063.1"/>
    <property type="molecule type" value="Genomic_DNA"/>
</dbReference>
<organism evidence="2 3">
    <name type="scientific">Danxiaibacter flavus</name>
    <dbReference type="NCBI Taxonomy" id="3049108"/>
    <lineage>
        <taxon>Bacteria</taxon>
        <taxon>Pseudomonadati</taxon>
        <taxon>Bacteroidota</taxon>
        <taxon>Chitinophagia</taxon>
        <taxon>Chitinophagales</taxon>
        <taxon>Chitinophagaceae</taxon>
        <taxon>Danxiaibacter</taxon>
    </lineage>
</organism>
<sequence>MITFKKTIVIMPVKDLSTVNHLIDDLFKWPTTEEEWGQYALTDEQIQFFNENGFLAGVKLLNETQIERLRNELAELVDAHHPGHGLFYEFHSNESTSSDSILFHALGAWRITNGFHDVLWNPAFVMAASQLLGNKAVRFWHDQLFYKPAKKGGVVAWHQDYSYWTRTTPLAHLTCWCGLDDSTVENGCLQYVPGSHKWGLLDKPELAGDLMGIMDYLTPEQQAEFKPIPVETKAGEGIFHHGLTLHGSGENKSDRPRRAFVVNVFADGVKSDADAELLKGVPIINKGEQMQGQFFPLLFNPAEVFAAV</sequence>
<dbReference type="Gene3D" id="2.60.120.620">
    <property type="entry name" value="q2cbj1_9rhob like domain"/>
    <property type="match status" value="1"/>
</dbReference>
<comment type="caution">
    <text evidence="2">The sequence shown here is derived from an EMBL/GenBank/DDBJ whole genome shotgun (WGS) entry which is preliminary data.</text>
</comment>
<dbReference type="Proteomes" id="UP001560573">
    <property type="component" value="Unassembled WGS sequence"/>
</dbReference>
<evidence type="ECO:0000313" key="2">
    <source>
        <dbReference type="EMBL" id="MEX6686063.1"/>
    </source>
</evidence>
<proteinExistence type="predicted"/>
<comment type="cofactor">
    <cofactor evidence="1">
        <name>Fe(2+)</name>
        <dbReference type="ChEBI" id="CHEBI:29033"/>
    </cofactor>
</comment>
<evidence type="ECO:0000313" key="3">
    <source>
        <dbReference type="Proteomes" id="UP001560573"/>
    </source>
</evidence>
<protein>
    <submittedName>
        <fullName evidence="2">Phytanoyl-CoA dioxygenase family protein</fullName>
    </submittedName>
</protein>
<accession>A0ABV3Z881</accession>